<name>A0AAD8NWW6_TARER</name>
<keyword evidence="3" id="KW-1185">Reference proteome</keyword>
<comment type="caution">
    <text evidence="2">The sequence shown here is derived from an EMBL/GenBank/DDBJ whole genome shotgun (WGS) entry which is preliminary data.</text>
</comment>
<dbReference type="InterPro" id="IPR004242">
    <property type="entry name" value="Transposase_21"/>
</dbReference>
<evidence type="ECO:0000313" key="3">
    <source>
        <dbReference type="Proteomes" id="UP001229421"/>
    </source>
</evidence>
<evidence type="ECO:0000313" key="2">
    <source>
        <dbReference type="EMBL" id="KAK1431265.1"/>
    </source>
</evidence>
<protein>
    <submittedName>
        <fullName evidence="2">Uncharacterized protein</fullName>
    </submittedName>
</protein>
<feature type="compositionally biased region" description="Basic and acidic residues" evidence="1">
    <location>
        <begin position="284"/>
        <end position="300"/>
    </location>
</feature>
<organism evidence="2 3">
    <name type="scientific">Tagetes erecta</name>
    <name type="common">African marigold</name>
    <dbReference type="NCBI Taxonomy" id="13708"/>
    <lineage>
        <taxon>Eukaryota</taxon>
        <taxon>Viridiplantae</taxon>
        <taxon>Streptophyta</taxon>
        <taxon>Embryophyta</taxon>
        <taxon>Tracheophyta</taxon>
        <taxon>Spermatophyta</taxon>
        <taxon>Magnoliopsida</taxon>
        <taxon>eudicotyledons</taxon>
        <taxon>Gunneridae</taxon>
        <taxon>Pentapetalae</taxon>
        <taxon>asterids</taxon>
        <taxon>campanulids</taxon>
        <taxon>Asterales</taxon>
        <taxon>Asteraceae</taxon>
        <taxon>Asteroideae</taxon>
        <taxon>Heliantheae alliance</taxon>
        <taxon>Tageteae</taxon>
        <taxon>Tagetes</taxon>
    </lineage>
</organism>
<dbReference type="Pfam" id="PF02992">
    <property type="entry name" value="Transposase_21"/>
    <property type="match status" value="1"/>
</dbReference>
<sequence length="300" mass="32796">MYPPTKTLIIATSESVRFRDKAINQAAIDANLQKDRYGAYPTSKLTQALGGLINPTKNMIHNWESTESDFPIVLLVEGIEAYDAYTQEQLTLRVNVQWMINDYHALGTLCGCPYIGFNGCVELGIAANPMTVEEIYNAVQYVKNPSASSSNRWILQLIVAGFVHLRLHHIATLQDSQATSSPPVIVHRHITGSVAISFPMATSVPSTLSLSSSAGSLATSSSPPSHAPPPVYLAVVLEYLAAEVEGEVKVLENDNKVNQWWCVRWRRRRSGQRAGGSDDGNSVEGKEVAIGEEMAKEPVM</sequence>
<accession>A0AAD8NWW6</accession>
<feature type="region of interest" description="Disordered" evidence="1">
    <location>
        <begin position="271"/>
        <end position="300"/>
    </location>
</feature>
<dbReference type="EMBL" id="JAUHHV010000003">
    <property type="protein sequence ID" value="KAK1431265.1"/>
    <property type="molecule type" value="Genomic_DNA"/>
</dbReference>
<proteinExistence type="predicted"/>
<reference evidence="2" key="1">
    <citation type="journal article" date="2023" name="bioRxiv">
        <title>Improved chromosome-level genome assembly for marigold (Tagetes erecta).</title>
        <authorList>
            <person name="Jiang F."/>
            <person name="Yuan L."/>
            <person name="Wang S."/>
            <person name="Wang H."/>
            <person name="Xu D."/>
            <person name="Wang A."/>
            <person name="Fan W."/>
        </authorList>
    </citation>
    <scope>NUCLEOTIDE SEQUENCE</scope>
    <source>
        <strain evidence="2">WSJ</strain>
        <tissue evidence="2">Leaf</tissue>
    </source>
</reference>
<evidence type="ECO:0000256" key="1">
    <source>
        <dbReference type="SAM" id="MobiDB-lite"/>
    </source>
</evidence>
<dbReference type="AlphaFoldDB" id="A0AAD8NWW6"/>
<dbReference type="Proteomes" id="UP001229421">
    <property type="component" value="Unassembled WGS sequence"/>
</dbReference>
<gene>
    <name evidence="2" type="ORF">QVD17_14606</name>
</gene>